<name>A0ABW6CLU9_9CAUL</name>
<evidence type="ECO:0000313" key="1">
    <source>
        <dbReference type="EMBL" id="MFD3262716.1"/>
    </source>
</evidence>
<comment type="caution">
    <text evidence="1">The sequence shown here is derived from an EMBL/GenBank/DDBJ whole genome shotgun (WGS) entry which is preliminary data.</text>
</comment>
<keyword evidence="2" id="KW-1185">Reference proteome</keyword>
<sequence>MENNRRFKLPFGALVPYGEFAGQSAELQSAKKWTPKLRTAGLTARAIKLKQPDAPVFVVADDPQEPMIGQLPFGFAPINPQRFSVFNEYGETAPLAARMGLWCYEHRHLDDLILVGVPPKQVLVLLTFVVDRYELPVVLNALSAHRHGFEMGPETRASNFERISWMKDETEEFWDQVEAMRERSSPVSVRSPELTWRTIDGAGLLANGCANDR</sequence>
<dbReference type="Proteomes" id="UP001598130">
    <property type="component" value="Unassembled WGS sequence"/>
</dbReference>
<dbReference type="RefSeq" id="WP_377367101.1">
    <property type="nucleotide sequence ID" value="NZ_JAOTJD010000002.1"/>
</dbReference>
<dbReference type="EMBL" id="JAOTJD010000002">
    <property type="protein sequence ID" value="MFD3262716.1"/>
    <property type="molecule type" value="Genomic_DNA"/>
</dbReference>
<organism evidence="1 2">
    <name type="scientific">Phenylobacterium ferrooxidans</name>
    <dbReference type="NCBI Taxonomy" id="2982689"/>
    <lineage>
        <taxon>Bacteria</taxon>
        <taxon>Pseudomonadati</taxon>
        <taxon>Pseudomonadota</taxon>
        <taxon>Alphaproteobacteria</taxon>
        <taxon>Caulobacterales</taxon>
        <taxon>Caulobacteraceae</taxon>
        <taxon>Phenylobacterium</taxon>
    </lineage>
</organism>
<gene>
    <name evidence="1" type="ORF">OCL97_01925</name>
</gene>
<protein>
    <submittedName>
        <fullName evidence="1">Uncharacterized protein</fullName>
    </submittedName>
</protein>
<evidence type="ECO:0000313" key="2">
    <source>
        <dbReference type="Proteomes" id="UP001598130"/>
    </source>
</evidence>
<reference evidence="1 2" key="1">
    <citation type="submission" date="2022-09" db="EMBL/GenBank/DDBJ databases">
        <title>New species of Phenylobacterium.</title>
        <authorList>
            <person name="Mieszkin S."/>
        </authorList>
    </citation>
    <scope>NUCLEOTIDE SEQUENCE [LARGE SCALE GENOMIC DNA]</scope>
    <source>
        <strain evidence="1 2">HK31-G</strain>
    </source>
</reference>
<accession>A0ABW6CLU9</accession>
<proteinExistence type="predicted"/>